<dbReference type="EMBL" id="JBHTHM010001894">
    <property type="protein sequence ID" value="MFD0787282.1"/>
    <property type="molecule type" value="Genomic_DNA"/>
</dbReference>
<accession>A0ABW3A983</accession>
<gene>
    <name evidence="1" type="ORF">ACFQZ8_25555</name>
</gene>
<dbReference type="Gene3D" id="3.50.50.100">
    <property type="match status" value="1"/>
</dbReference>
<feature type="non-terminal residue" evidence="1">
    <location>
        <position position="1"/>
    </location>
</feature>
<sequence>AGDSAAPSNLPVRMSCQSAVQLGPQAAETVLSRIAGEPPADFNVGFFGECISLGRHAGIIQYAKKDDTPTGVFLHGGRPVAKMKEAVCKSTVWQLRQEARRPGAFNLWFKDRRRQESRRAQADQTPTLTDRAL</sequence>
<proteinExistence type="predicted"/>
<name>A0ABW3A983_9ACTN</name>
<keyword evidence="2" id="KW-1185">Reference proteome</keyword>
<dbReference type="Proteomes" id="UP001597053">
    <property type="component" value="Unassembled WGS sequence"/>
</dbReference>
<evidence type="ECO:0000313" key="2">
    <source>
        <dbReference type="Proteomes" id="UP001597053"/>
    </source>
</evidence>
<reference evidence="2" key="1">
    <citation type="journal article" date="2019" name="Int. J. Syst. Evol. Microbiol.">
        <title>The Global Catalogue of Microorganisms (GCM) 10K type strain sequencing project: providing services to taxonomists for standard genome sequencing and annotation.</title>
        <authorList>
            <consortium name="The Broad Institute Genomics Platform"/>
            <consortium name="The Broad Institute Genome Sequencing Center for Infectious Disease"/>
            <person name="Wu L."/>
            <person name="Ma J."/>
        </authorList>
    </citation>
    <scope>NUCLEOTIDE SEQUENCE [LARGE SCALE GENOMIC DNA]</scope>
    <source>
        <strain evidence="2">JCM 32148</strain>
    </source>
</reference>
<protein>
    <submittedName>
        <fullName evidence="1">Uncharacterized protein</fullName>
    </submittedName>
</protein>
<organism evidence="1 2">
    <name type="scientific">Micromonospora azadirachtae</name>
    <dbReference type="NCBI Taxonomy" id="1970735"/>
    <lineage>
        <taxon>Bacteria</taxon>
        <taxon>Bacillati</taxon>
        <taxon>Actinomycetota</taxon>
        <taxon>Actinomycetes</taxon>
        <taxon>Micromonosporales</taxon>
        <taxon>Micromonosporaceae</taxon>
        <taxon>Micromonospora</taxon>
    </lineage>
</organism>
<evidence type="ECO:0000313" key="1">
    <source>
        <dbReference type="EMBL" id="MFD0787282.1"/>
    </source>
</evidence>
<comment type="caution">
    <text evidence="1">The sequence shown here is derived from an EMBL/GenBank/DDBJ whole genome shotgun (WGS) entry which is preliminary data.</text>
</comment>